<feature type="compositionally biased region" description="Low complexity" evidence="1">
    <location>
        <begin position="27"/>
        <end position="40"/>
    </location>
</feature>
<feature type="compositionally biased region" description="Pro residues" evidence="1">
    <location>
        <begin position="1"/>
        <end position="12"/>
    </location>
</feature>
<accession>A0A6J6MII6</accession>
<gene>
    <name evidence="2" type="ORF">UFOPK2295_00958</name>
</gene>
<protein>
    <submittedName>
        <fullName evidence="2">Unannotated protein</fullName>
    </submittedName>
</protein>
<proteinExistence type="predicted"/>
<evidence type="ECO:0000256" key="1">
    <source>
        <dbReference type="SAM" id="MobiDB-lite"/>
    </source>
</evidence>
<feature type="region of interest" description="Disordered" evidence="1">
    <location>
        <begin position="1"/>
        <end position="40"/>
    </location>
</feature>
<reference evidence="2" key="1">
    <citation type="submission" date="2020-05" db="EMBL/GenBank/DDBJ databases">
        <authorList>
            <person name="Chiriac C."/>
            <person name="Salcher M."/>
            <person name="Ghai R."/>
            <person name="Kavagutti S V."/>
        </authorList>
    </citation>
    <scope>NUCLEOTIDE SEQUENCE</scope>
</reference>
<dbReference type="AlphaFoldDB" id="A0A6J6MII6"/>
<feature type="region of interest" description="Disordered" evidence="1">
    <location>
        <begin position="117"/>
        <end position="141"/>
    </location>
</feature>
<sequence>MLNDPLLPPPVPVTARSSERTADEAMPTRTSATRRTAKKPATAAKILVTGLSATAVIGMASGYTLAGKTKAQQINQPVMSPVATSAMTPQPSTQVVTNEATPSIVAATPAPVIVVQVPQATPATPGPSNNNWQQQQSSGSR</sequence>
<evidence type="ECO:0000313" key="2">
    <source>
        <dbReference type="EMBL" id="CAB4673636.1"/>
    </source>
</evidence>
<organism evidence="2">
    <name type="scientific">freshwater metagenome</name>
    <dbReference type="NCBI Taxonomy" id="449393"/>
    <lineage>
        <taxon>unclassified sequences</taxon>
        <taxon>metagenomes</taxon>
        <taxon>ecological metagenomes</taxon>
    </lineage>
</organism>
<dbReference type="EMBL" id="CAEZWV010000018">
    <property type="protein sequence ID" value="CAB4673636.1"/>
    <property type="molecule type" value="Genomic_DNA"/>
</dbReference>
<name>A0A6J6MII6_9ZZZZ</name>